<proteinExistence type="predicted"/>
<evidence type="ECO:0000256" key="1">
    <source>
        <dbReference type="SAM" id="MobiDB-lite"/>
    </source>
</evidence>
<dbReference type="RefSeq" id="WP_386726679.1">
    <property type="nucleotide sequence ID" value="NZ_JBHSTP010000001.1"/>
</dbReference>
<reference evidence="4" key="1">
    <citation type="journal article" date="2019" name="Int. J. Syst. Evol. Microbiol.">
        <title>The Global Catalogue of Microorganisms (GCM) 10K type strain sequencing project: providing services to taxonomists for standard genome sequencing and annotation.</title>
        <authorList>
            <consortium name="The Broad Institute Genomics Platform"/>
            <consortium name="The Broad Institute Genome Sequencing Center for Infectious Disease"/>
            <person name="Wu L."/>
            <person name="Ma J."/>
        </authorList>
    </citation>
    <scope>NUCLEOTIDE SEQUENCE [LARGE SCALE GENOMIC DNA]</scope>
    <source>
        <strain evidence="4">CCUG 43304</strain>
    </source>
</reference>
<name>A0ABW1VA03_9MICO</name>
<keyword evidence="4" id="KW-1185">Reference proteome</keyword>
<evidence type="ECO:0000313" key="4">
    <source>
        <dbReference type="Proteomes" id="UP001596306"/>
    </source>
</evidence>
<dbReference type="Pfam" id="PF00535">
    <property type="entry name" value="Glycos_transf_2"/>
    <property type="match status" value="1"/>
</dbReference>
<protein>
    <submittedName>
        <fullName evidence="3">Glycosyltransferase</fullName>
        <ecNumber evidence="3">2.4.-.-</ecNumber>
    </submittedName>
</protein>
<feature type="compositionally biased region" description="Basic residues" evidence="1">
    <location>
        <begin position="295"/>
        <end position="305"/>
    </location>
</feature>
<dbReference type="EMBL" id="JBHSTP010000001">
    <property type="protein sequence ID" value="MFC6354791.1"/>
    <property type="molecule type" value="Genomic_DNA"/>
</dbReference>
<dbReference type="SUPFAM" id="SSF53448">
    <property type="entry name" value="Nucleotide-diphospho-sugar transferases"/>
    <property type="match status" value="1"/>
</dbReference>
<dbReference type="Gene3D" id="3.90.550.10">
    <property type="entry name" value="Spore Coat Polysaccharide Biosynthesis Protein SpsA, Chain A"/>
    <property type="match status" value="1"/>
</dbReference>
<dbReference type="EC" id="2.4.-.-" evidence="3"/>
<gene>
    <name evidence="3" type="ORF">ACFQB0_01510</name>
</gene>
<dbReference type="Proteomes" id="UP001596306">
    <property type="component" value="Unassembled WGS sequence"/>
</dbReference>
<dbReference type="PANTHER" id="PTHR43179:SF7">
    <property type="entry name" value="RHAMNOSYLTRANSFERASE WBBL"/>
    <property type="match status" value="1"/>
</dbReference>
<feature type="domain" description="Glycosyltransferase 2-like" evidence="2">
    <location>
        <begin position="9"/>
        <end position="188"/>
    </location>
</feature>
<dbReference type="GO" id="GO:0016757">
    <property type="term" value="F:glycosyltransferase activity"/>
    <property type="evidence" value="ECO:0007669"/>
    <property type="project" value="UniProtKB-KW"/>
</dbReference>
<sequence length="305" mass="33021">MTSTALALVTVSYGSDDALAALFASLCDATTHPLLIVAADNLPGTGRAKEIVSATGGSYLPMTSNRGYGGAINAAVATLPPEVEWVVITNPDVTFLPGSIDTLRRTAESDARAASVGPLIRNDDGTVYPSARAVPSIRVGIGHGLFANIWPGNPWTARYHADTATDRPRAAGWLSGACLLVRRSAFEAGGGFDEGFFMYFEDVDLGYRFAKNDWHNIYQPAAEVVHTGAHSTSGSSVAMVRAHHRSAERFISKKYSSPVMWPVRTALLAGLRLRSLVAERRSRRGERTTSELVRERRRRSGREFE</sequence>
<dbReference type="InterPro" id="IPR001173">
    <property type="entry name" value="Glyco_trans_2-like"/>
</dbReference>
<feature type="compositionally biased region" description="Basic and acidic residues" evidence="1">
    <location>
        <begin position="284"/>
        <end position="294"/>
    </location>
</feature>
<evidence type="ECO:0000259" key="2">
    <source>
        <dbReference type="Pfam" id="PF00535"/>
    </source>
</evidence>
<dbReference type="PANTHER" id="PTHR43179">
    <property type="entry name" value="RHAMNOSYLTRANSFERASE WBBL"/>
    <property type="match status" value="1"/>
</dbReference>
<keyword evidence="3" id="KW-0808">Transferase</keyword>
<evidence type="ECO:0000313" key="3">
    <source>
        <dbReference type="EMBL" id="MFC6354791.1"/>
    </source>
</evidence>
<comment type="caution">
    <text evidence="3">The sequence shown here is derived from an EMBL/GenBank/DDBJ whole genome shotgun (WGS) entry which is preliminary data.</text>
</comment>
<organism evidence="3 4">
    <name type="scientific">Luethyella okanaganae</name>
    <dbReference type="NCBI Taxonomy" id="69372"/>
    <lineage>
        <taxon>Bacteria</taxon>
        <taxon>Bacillati</taxon>
        <taxon>Actinomycetota</taxon>
        <taxon>Actinomycetes</taxon>
        <taxon>Micrococcales</taxon>
        <taxon>Microbacteriaceae</taxon>
        <taxon>Luethyella</taxon>
    </lineage>
</organism>
<dbReference type="InterPro" id="IPR029044">
    <property type="entry name" value="Nucleotide-diphossugar_trans"/>
</dbReference>
<feature type="region of interest" description="Disordered" evidence="1">
    <location>
        <begin position="284"/>
        <end position="305"/>
    </location>
</feature>
<accession>A0ABW1VA03</accession>
<keyword evidence="3" id="KW-0328">Glycosyltransferase</keyword>